<dbReference type="RefSeq" id="WP_109691710.1">
    <property type="nucleotide sequence ID" value="NZ_QGDD01000001.1"/>
</dbReference>
<evidence type="ECO:0000313" key="6">
    <source>
        <dbReference type="EMBL" id="PWN04203.1"/>
    </source>
</evidence>
<dbReference type="Proteomes" id="UP000245507">
    <property type="component" value="Unassembled WGS sequence"/>
</dbReference>
<keyword evidence="3" id="KW-0547">Nucleotide-binding</keyword>
<gene>
    <name evidence="6" type="ORF">DJ010_00675</name>
</gene>
<dbReference type="InterPro" id="IPR011009">
    <property type="entry name" value="Kinase-like_dom_sf"/>
</dbReference>
<dbReference type="GO" id="GO:0016740">
    <property type="term" value="F:transferase activity"/>
    <property type="evidence" value="ECO:0007669"/>
    <property type="project" value="UniProtKB-KW"/>
</dbReference>
<feature type="domain" description="ABC1 atypical kinase-like" evidence="5">
    <location>
        <begin position="98"/>
        <end position="337"/>
    </location>
</feature>
<dbReference type="InterPro" id="IPR004147">
    <property type="entry name" value="ABC1_dom"/>
</dbReference>
<protein>
    <submittedName>
        <fullName evidence="6">ATP-binding protein</fullName>
    </submittedName>
</protein>
<dbReference type="OrthoDB" id="9795390at2"/>
<dbReference type="CDD" id="cd13970">
    <property type="entry name" value="ABC1_ADCK3"/>
    <property type="match status" value="1"/>
</dbReference>
<proteinExistence type="inferred from homology"/>
<accession>A0A316THZ4</accession>
<dbReference type="InterPro" id="IPR051409">
    <property type="entry name" value="Atypical_kinase_ADCK"/>
</dbReference>
<organism evidence="6 7">
    <name type="scientific">Nocardioides silvaticus</name>
    <dbReference type="NCBI Taxonomy" id="2201891"/>
    <lineage>
        <taxon>Bacteria</taxon>
        <taxon>Bacillati</taxon>
        <taxon>Actinomycetota</taxon>
        <taxon>Actinomycetes</taxon>
        <taxon>Propionibacteriales</taxon>
        <taxon>Nocardioidaceae</taxon>
        <taxon>Nocardioides</taxon>
    </lineage>
</organism>
<name>A0A316THZ4_9ACTN</name>
<evidence type="ECO:0000256" key="3">
    <source>
        <dbReference type="ARBA" id="ARBA00022741"/>
    </source>
</evidence>
<comment type="caution">
    <text evidence="6">The sequence shown here is derived from an EMBL/GenBank/DDBJ whole genome shotgun (WGS) entry which is preliminary data.</text>
</comment>
<comment type="similarity">
    <text evidence="1">Belongs to the protein kinase superfamily. ADCK protein kinase family.</text>
</comment>
<dbReference type="GO" id="GO:0005524">
    <property type="term" value="F:ATP binding"/>
    <property type="evidence" value="ECO:0007669"/>
    <property type="project" value="UniProtKB-KW"/>
</dbReference>
<reference evidence="6 7" key="1">
    <citation type="submission" date="2018-05" db="EMBL/GenBank/DDBJ databases">
        <title>Nocardioides silvaticus genome.</title>
        <authorList>
            <person name="Li C."/>
            <person name="Wang G."/>
        </authorList>
    </citation>
    <scope>NUCLEOTIDE SEQUENCE [LARGE SCALE GENOMIC DNA]</scope>
    <source>
        <strain evidence="6 7">CCTCC AB 2018079</strain>
    </source>
</reference>
<dbReference type="PANTHER" id="PTHR43851:SF3">
    <property type="entry name" value="COENZYME Q8"/>
    <property type="match status" value="1"/>
</dbReference>
<keyword evidence="7" id="KW-1185">Reference proteome</keyword>
<sequence>MPPKKTRTSRAGRLAQLGGLAAGQAAKHAGTRAANAFRSEEKAAEAIEARNLELAERLVAVLGTMRGAAQKLGQTLSMLDGGLIPPSHREEFQAKLAQLQDNAPKVPWAKMRKQIERDLGERLGSAFQEFDETPVAAASIGQVYRAVLHDGRQVAVKVQYPGIDTAVRADLKNLSLFMKVYGRTVHEGLDVQQLASELEARVLEELDYELEANNTRMVASAYNGHPFIRIPRVIRELSGERVLTTEWVDGKPLSSVYDADLATRNRVSEILFRFYSGTPYRLHMYSGDPHPGNSLVLADGTLAFLDFGLFKRVTAEDAEAELAGLRAGFERDAEAVLRIGHERGFVPDFEGTDAEELLRHTVTAGWWYFTDEEVEITSRRVNAVAARFADPRRPEYRFALKQNLPAEHAFRTRAEAQLSAVIGQLSPRINLHRVAREWVYGDPPATELGRLQLEWDREVGNVHTV</sequence>
<dbReference type="InterPro" id="IPR034646">
    <property type="entry name" value="ADCK3_dom"/>
</dbReference>
<dbReference type="Pfam" id="PF03109">
    <property type="entry name" value="ABC1"/>
    <property type="match status" value="1"/>
</dbReference>
<evidence type="ECO:0000313" key="7">
    <source>
        <dbReference type="Proteomes" id="UP000245507"/>
    </source>
</evidence>
<dbReference type="EMBL" id="QGDD01000001">
    <property type="protein sequence ID" value="PWN04203.1"/>
    <property type="molecule type" value="Genomic_DNA"/>
</dbReference>
<evidence type="ECO:0000256" key="1">
    <source>
        <dbReference type="ARBA" id="ARBA00009670"/>
    </source>
</evidence>
<keyword evidence="4 6" id="KW-0067">ATP-binding</keyword>
<dbReference type="AlphaFoldDB" id="A0A316THZ4"/>
<evidence type="ECO:0000256" key="4">
    <source>
        <dbReference type="ARBA" id="ARBA00022840"/>
    </source>
</evidence>
<dbReference type="SUPFAM" id="SSF56112">
    <property type="entry name" value="Protein kinase-like (PK-like)"/>
    <property type="match status" value="1"/>
</dbReference>
<keyword evidence="2" id="KW-0808">Transferase</keyword>
<dbReference type="PANTHER" id="PTHR43851">
    <property type="match status" value="1"/>
</dbReference>
<evidence type="ECO:0000259" key="5">
    <source>
        <dbReference type="Pfam" id="PF03109"/>
    </source>
</evidence>
<evidence type="ECO:0000256" key="2">
    <source>
        <dbReference type="ARBA" id="ARBA00022679"/>
    </source>
</evidence>